<keyword evidence="1" id="KW-0472">Membrane</keyword>
<evidence type="ECO:0000313" key="3">
    <source>
        <dbReference type="Proteomes" id="UP000295499"/>
    </source>
</evidence>
<keyword evidence="1" id="KW-1133">Transmembrane helix</keyword>
<organism evidence="2 3">
    <name type="scientific">Pedobacter duraquae</name>
    <dbReference type="NCBI Taxonomy" id="425511"/>
    <lineage>
        <taxon>Bacteria</taxon>
        <taxon>Pseudomonadati</taxon>
        <taxon>Bacteroidota</taxon>
        <taxon>Sphingobacteriia</taxon>
        <taxon>Sphingobacteriales</taxon>
        <taxon>Sphingobacteriaceae</taxon>
        <taxon>Pedobacter</taxon>
    </lineage>
</organism>
<evidence type="ECO:0000313" key="2">
    <source>
        <dbReference type="EMBL" id="TDO22522.1"/>
    </source>
</evidence>
<name>A0A4R6IKD4_9SPHI</name>
<dbReference type="Proteomes" id="UP000295499">
    <property type="component" value="Unassembled WGS sequence"/>
</dbReference>
<keyword evidence="1" id="KW-0812">Transmembrane</keyword>
<accession>A0A4R6IKD4</accession>
<gene>
    <name evidence="2" type="ORF">CLV32_1497</name>
</gene>
<feature type="transmembrane region" description="Helical" evidence="1">
    <location>
        <begin position="58"/>
        <end position="77"/>
    </location>
</feature>
<evidence type="ECO:0000256" key="1">
    <source>
        <dbReference type="SAM" id="Phobius"/>
    </source>
</evidence>
<protein>
    <recommendedName>
        <fullName evidence="4">PH (Pleckstrin Homology) domain-containing protein</fullName>
    </recommendedName>
</protein>
<proteinExistence type="predicted"/>
<comment type="caution">
    <text evidence="2">The sequence shown here is derived from an EMBL/GenBank/DDBJ whole genome shotgun (WGS) entry which is preliminary data.</text>
</comment>
<reference evidence="2 3" key="1">
    <citation type="submission" date="2019-03" db="EMBL/GenBank/DDBJ databases">
        <title>Genomic Encyclopedia of Archaeal and Bacterial Type Strains, Phase II (KMG-II): from individual species to whole genera.</title>
        <authorList>
            <person name="Goeker M."/>
        </authorList>
    </citation>
    <scope>NUCLEOTIDE SEQUENCE [LARGE SCALE GENOMIC DNA]</scope>
    <source>
        <strain evidence="2 3">DSM 19034</strain>
    </source>
</reference>
<keyword evidence="3" id="KW-1185">Reference proteome</keyword>
<evidence type="ECO:0008006" key="4">
    <source>
        <dbReference type="Google" id="ProtNLM"/>
    </source>
</evidence>
<feature type="transmembrane region" description="Helical" evidence="1">
    <location>
        <begin position="28"/>
        <end position="46"/>
    </location>
</feature>
<dbReference type="AlphaFoldDB" id="A0A4R6IKD4"/>
<dbReference type="EMBL" id="SNWM01000002">
    <property type="protein sequence ID" value="TDO22522.1"/>
    <property type="molecule type" value="Genomic_DNA"/>
</dbReference>
<sequence>MKFFASLLNELLMEHQLLFTEKQRFNQWWLWLILLAVNGVALYSMYNNGAMQQSSGNIQTWLSLGIPLLVTVLIFTAKLETRITQDGIYVRFFPFHLTFRQYTWDKIQNLSLRKYSPIMEYGGWGIRYSGNGWAFNTTGNMGLQLEFPDNKKLLIGTKKADDMKRVLEKMSHVIYTRYNQN</sequence>